<evidence type="ECO:0000313" key="8">
    <source>
        <dbReference type="EMBL" id="KAE9270215.1"/>
    </source>
</evidence>
<dbReference type="Proteomes" id="UP000437068">
    <property type="component" value="Unassembled WGS sequence"/>
</dbReference>
<evidence type="ECO:0000313" key="14">
    <source>
        <dbReference type="Proteomes" id="UP000441208"/>
    </source>
</evidence>
<evidence type="ECO:0000313" key="12">
    <source>
        <dbReference type="Proteomes" id="UP000440367"/>
    </source>
</evidence>
<dbReference type="EMBL" id="QXFZ01001167">
    <property type="protein sequence ID" value="KAE9095574.1"/>
    <property type="molecule type" value="Genomic_DNA"/>
</dbReference>
<organism evidence="2 15">
    <name type="scientific">Phytophthora fragariae</name>
    <dbReference type="NCBI Taxonomy" id="53985"/>
    <lineage>
        <taxon>Eukaryota</taxon>
        <taxon>Sar</taxon>
        <taxon>Stramenopiles</taxon>
        <taxon>Oomycota</taxon>
        <taxon>Peronosporomycetes</taxon>
        <taxon>Peronosporales</taxon>
        <taxon>Peronosporaceae</taxon>
        <taxon>Phytophthora</taxon>
    </lineage>
</organism>
<protein>
    <submittedName>
        <fullName evidence="2">Uncharacterized protein</fullName>
    </submittedName>
</protein>
<keyword evidence="10" id="KW-1185">Reference proteome</keyword>
<dbReference type="EMBL" id="QXGC01004830">
    <property type="protein sequence ID" value="KAE9167576.1"/>
    <property type="molecule type" value="Genomic_DNA"/>
</dbReference>
<dbReference type="EMBL" id="QXGE01004564">
    <property type="protein sequence ID" value="KAE9270215.1"/>
    <property type="molecule type" value="Genomic_DNA"/>
</dbReference>
<dbReference type="EMBL" id="QXGD01001268">
    <property type="protein sequence ID" value="KAE9210224.1"/>
    <property type="molecule type" value="Genomic_DNA"/>
</dbReference>
<dbReference type="EMBL" id="QXGF01001564">
    <property type="protein sequence ID" value="KAE8929169.1"/>
    <property type="molecule type" value="Genomic_DNA"/>
</dbReference>
<dbReference type="Proteomes" id="UP000476176">
    <property type="component" value="Unassembled WGS sequence"/>
</dbReference>
<evidence type="ECO:0000313" key="10">
    <source>
        <dbReference type="Proteomes" id="UP000433483"/>
    </source>
</evidence>
<evidence type="ECO:0000313" key="1">
    <source>
        <dbReference type="EMBL" id="KAE8929169.1"/>
    </source>
</evidence>
<dbReference type="EMBL" id="QXGA01002022">
    <property type="protein sequence ID" value="KAE9105390.1"/>
    <property type="molecule type" value="Genomic_DNA"/>
</dbReference>
<reference evidence="15 16" key="1">
    <citation type="submission" date="2018-09" db="EMBL/GenBank/DDBJ databases">
        <title>Genomic investigation of the strawberry pathogen Phytophthora fragariae indicates pathogenicity is determined by transcriptional variation in three key races.</title>
        <authorList>
            <person name="Adams T.M."/>
            <person name="Armitage A.D."/>
            <person name="Sobczyk M.K."/>
            <person name="Bates H.J."/>
            <person name="Dunwell J.M."/>
            <person name="Nellist C.F."/>
            <person name="Harrison R.J."/>
        </authorList>
    </citation>
    <scope>NUCLEOTIDE SEQUENCE [LARGE SCALE GENOMIC DNA]</scope>
    <source>
        <strain evidence="8 11">A4</strain>
        <strain evidence="6 12">BC-1</strain>
        <strain evidence="5 16">BC-23</strain>
        <strain evidence="7 10">NOV-27</strain>
        <strain evidence="4 13">NOV-5</strain>
        <strain evidence="3 14">NOV-71</strain>
        <strain evidence="1 9">NOV-9</strain>
        <strain evidence="2 15">SCRP245</strain>
    </source>
</reference>
<evidence type="ECO:0000313" key="11">
    <source>
        <dbReference type="Proteomes" id="UP000437068"/>
    </source>
</evidence>
<evidence type="ECO:0000313" key="3">
    <source>
        <dbReference type="EMBL" id="KAE9095574.1"/>
    </source>
</evidence>
<evidence type="ECO:0000313" key="9">
    <source>
        <dbReference type="Proteomes" id="UP000429523"/>
    </source>
</evidence>
<proteinExistence type="predicted"/>
<evidence type="ECO:0000313" key="2">
    <source>
        <dbReference type="EMBL" id="KAE8977139.1"/>
    </source>
</evidence>
<evidence type="ECO:0000313" key="16">
    <source>
        <dbReference type="Proteomes" id="UP000476176"/>
    </source>
</evidence>
<dbReference type="Proteomes" id="UP000440732">
    <property type="component" value="Unassembled WGS sequence"/>
</dbReference>
<name>A0A6A3I2J7_9STRA</name>
<gene>
    <name evidence="8" type="ORF">PF001_g28885</name>
    <name evidence="6" type="ORF">PF002_g18881</name>
    <name evidence="5" type="ORF">PF004_g28781</name>
    <name evidence="7" type="ORF">PF005_g8623</name>
    <name evidence="4" type="ORF">PF006_g21656</name>
    <name evidence="3" type="ORF">PF007_g17328</name>
    <name evidence="1" type="ORF">PF009_g20708</name>
    <name evidence="2" type="ORF">PF011_g23774</name>
</gene>
<evidence type="ECO:0000313" key="7">
    <source>
        <dbReference type="EMBL" id="KAE9217540.1"/>
    </source>
</evidence>
<dbReference type="Proteomes" id="UP000460718">
    <property type="component" value="Unassembled WGS sequence"/>
</dbReference>
<evidence type="ECO:0000313" key="13">
    <source>
        <dbReference type="Proteomes" id="UP000440732"/>
    </source>
</evidence>
<sequence length="117" mass="13216">MGTLVVLIVVTVIGYALLWQIRNQVVHEGKQLTATQQVEGMWAMCLRRLRAVAKKESDRPETRTQGIYLKLSIDCLTEMAAEASRAEEPSPPPAPWLQHTEMALSKRLRLYQEANNA</sequence>
<dbReference type="Proteomes" id="UP000433483">
    <property type="component" value="Unassembled WGS sequence"/>
</dbReference>
<dbReference type="EMBL" id="QXFW01002590">
    <property type="protein sequence ID" value="KAE8977139.1"/>
    <property type="molecule type" value="Genomic_DNA"/>
</dbReference>
<dbReference type="EMBL" id="QXGB01000370">
    <property type="protein sequence ID" value="KAE9217540.1"/>
    <property type="molecule type" value="Genomic_DNA"/>
</dbReference>
<evidence type="ECO:0000313" key="15">
    <source>
        <dbReference type="Proteomes" id="UP000460718"/>
    </source>
</evidence>
<dbReference type="Proteomes" id="UP000441208">
    <property type="component" value="Unassembled WGS sequence"/>
</dbReference>
<dbReference type="AlphaFoldDB" id="A0A6A3I2J7"/>
<evidence type="ECO:0000313" key="4">
    <source>
        <dbReference type="EMBL" id="KAE9105390.1"/>
    </source>
</evidence>
<evidence type="ECO:0000313" key="6">
    <source>
        <dbReference type="EMBL" id="KAE9210224.1"/>
    </source>
</evidence>
<dbReference type="OrthoDB" id="93783at2759"/>
<evidence type="ECO:0000313" key="5">
    <source>
        <dbReference type="EMBL" id="KAE9167576.1"/>
    </source>
</evidence>
<accession>A0A6A3I2J7</accession>
<comment type="caution">
    <text evidence="2">The sequence shown here is derived from an EMBL/GenBank/DDBJ whole genome shotgun (WGS) entry which is preliminary data.</text>
</comment>
<dbReference type="Proteomes" id="UP000429523">
    <property type="component" value="Unassembled WGS sequence"/>
</dbReference>
<dbReference type="Proteomes" id="UP000440367">
    <property type="component" value="Unassembled WGS sequence"/>
</dbReference>